<dbReference type="Proteomes" id="UP001374952">
    <property type="component" value="Unassembled WGS sequence"/>
</dbReference>
<evidence type="ECO:0000313" key="2">
    <source>
        <dbReference type="Proteomes" id="UP001374952"/>
    </source>
</evidence>
<organism evidence="1 2">
    <name type="scientific">Pseudoalteromonas undina</name>
    <dbReference type="NCBI Taxonomy" id="43660"/>
    <lineage>
        <taxon>Bacteria</taxon>
        <taxon>Pseudomonadati</taxon>
        <taxon>Pseudomonadota</taxon>
        <taxon>Gammaproteobacteria</taxon>
        <taxon>Alteromonadales</taxon>
        <taxon>Pseudoalteromonadaceae</taxon>
        <taxon>Pseudoalteromonas</taxon>
    </lineage>
</organism>
<reference evidence="1" key="1">
    <citation type="submission" date="2024-02" db="EMBL/GenBank/DDBJ databases">
        <title>Bacteria isolated from the canopy kelp, Nereocystis luetkeana.</title>
        <authorList>
            <person name="Pfister C.A."/>
            <person name="Younker I.T."/>
            <person name="Light S.H."/>
        </authorList>
    </citation>
    <scope>NUCLEOTIDE SEQUENCE</scope>
    <source>
        <strain evidence="1">TN.2.01</strain>
    </source>
</reference>
<dbReference type="EMBL" id="JBAKAX010000009">
    <property type="protein sequence ID" value="MEL0604512.1"/>
    <property type="molecule type" value="Genomic_DNA"/>
</dbReference>
<proteinExistence type="predicted"/>
<comment type="caution">
    <text evidence="1">The sequence shown here is derived from an EMBL/GenBank/DDBJ whole genome shotgun (WGS) entry which is preliminary data.</text>
</comment>
<evidence type="ECO:0000313" key="1">
    <source>
        <dbReference type="EMBL" id="MEL0604512.1"/>
    </source>
</evidence>
<name>A0ACC6R3L5_9GAMM</name>
<sequence>MAKKSKFMSWLGFGKSDKKQAEADKQQALAQQQEAERLAAEKAEAEREEQARIAAEKAQEERLAIEKANAELLAKEQAEAQAQQQAHAARLAEQEAQMRLEQERVAAQRAEQQRLNQEREQAEQDEKLAIEKANAELLAKEQAEAQAQQQAQEARLAEQEAQMRLEQERIAAEQVEAERLEQQRIAQEQAEAERAEQERIAAEQAEAERLEQARIAAEAEAERLEQERIAAEQAEAERLEQARIDAEAEAERLEQQRIAQEQAEAERLEQARIDAEAEAERLEQQRIAQEQAEAERLEQARIAAEAEAERLEQERITAELAKEEAKLAEKPKKEGFFSRLKKGLLKTRVNIGSGFASIFSGKKIDDDLFEDLETQLLTADLGVDTTMKLIDSLTDAADRKQLKDGDALYELMKQEMATMLKTAEQPLVVNTDKKPFVILMVGVNGVGKTTTIGKLAKQFQNEGKSVMLAAGDTFRAAAVEQLQVWGERNSIPVIAQHTGADSASVVFDAFQAAKARNVDVLIADTAGRLQNKDNLMQELEKIARVMKKIDPDAPHEVMLTIDAGTGQNAISQVNLFNQCVGLTGITLSKLDGTAKGGVIFAVADKFNIPIRYIGVGEGIDDLRAFKSDDFIDALFSQDEDDV</sequence>
<gene>
    <name evidence="1" type="primary">ftsY</name>
    <name evidence="1" type="ORF">V6250_10050</name>
</gene>
<keyword evidence="2" id="KW-1185">Reference proteome</keyword>
<accession>A0ACC6R3L5</accession>
<protein>
    <submittedName>
        <fullName evidence="1">Signal recognition particle-docking protein FtsY</fullName>
    </submittedName>
</protein>